<reference evidence="2 4" key="1">
    <citation type="submission" date="2015-03" db="EMBL/GenBank/DDBJ databases">
        <authorList>
            <consortium name="Pathogen Informatics"/>
            <person name="Murphy D."/>
        </authorList>
    </citation>
    <scope>NUCLEOTIDE SEQUENCE [LARGE SCALE GENOMIC DNA]</scope>
    <source>
        <strain evidence="2">Type strain: CIP110231</strain>
        <strain evidence="4">type strain: CIP110231</strain>
    </source>
</reference>
<proteinExistence type="predicted"/>
<protein>
    <submittedName>
        <fullName evidence="3">M15 family metallopeptidase</fullName>
    </submittedName>
    <submittedName>
        <fullName evidence="2">Peptidase M15 family</fullName>
    </submittedName>
</protein>
<dbReference type="CDD" id="cd14845">
    <property type="entry name" value="L-Ala-D-Glu_peptidase_like"/>
    <property type="match status" value="1"/>
</dbReference>
<evidence type="ECO:0000313" key="3">
    <source>
        <dbReference type="EMBL" id="MDN0089341.1"/>
    </source>
</evidence>
<evidence type="ECO:0000313" key="2">
    <source>
        <dbReference type="EMBL" id="CNE17970.1"/>
    </source>
</evidence>
<dbReference type="Proteomes" id="UP000040578">
    <property type="component" value="Unassembled WGS sequence"/>
</dbReference>
<dbReference type="Gene3D" id="3.30.1380.10">
    <property type="match status" value="1"/>
</dbReference>
<reference evidence="3" key="2">
    <citation type="submission" date="2023-06" db="EMBL/GenBank/DDBJ databases">
        <authorList>
            <person name="Polev D.E."/>
            <person name="Saitova A.T."/>
            <person name="Bogumilchik E.A."/>
            <person name="Kokorina G.I."/>
            <person name="Voskresenskaia E.A."/>
        </authorList>
    </citation>
    <scope>NUCLEOTIDE SEQUENCE</scope>
    <source>
        <strain evidence="3">2145 StPb PI</strain>
    </source>
</reference>
<evidence type="ECO:0000259" key="1">
    <source>
        <dbReference type="Pfam" id="PF13539"/>
    </source>
</evidence>
<dbReference type="AlphaFoldDB" id="A0AAW7KB61"/>
<feature type="domain" description="Peptidase M15C" evidence="1">
    <location>
        <begin position="56"/>
        <end position="123"/>
    </location>
</feature>
<name>A0AAW7KB61_9GAMM</name>
<dbReference type="InterPro" id="IPR039561">
    <property type="entry name" value="Peptidase_M15C"/>
</dbReference>
<dbReference type="RefSeq" id="WP_049597151.1">
    <property type="nucleotide sequence ID" value="NZ_CPYD01000002.1"/>
</dbReference>
<dbReference type="EMBL" id="JAUEHU010000031">
    <property type="protein sequence ID" value="MDN0089341.1"/>
    <property type="molecule type" value="Genomic_DNA"/>
</dbReference>
<sequence>MGNFTFSQISQRNLQGVHPDLVRVVYLALKLSEVDFRVIEGLRDSARQRQMVLNGNSQTLNSRHLTGHAVDLAPWINNTIPWNDWGAFAQVAVAMKQAAKQLQIPMIWGGDWTTLKDGPHFELPRTQYP</sequence>
<dbReference type="EMBL" id="CPYD01000002">
    <property type="protein sequence ID" value="CNE17970.1"/>
    <property type="molecule type" value="Genomic_DNA"/>
</dbReference>
<gene>
    <name evidence="2" type="ORF">ERS137967_00965</name>
    <name evidence="3" type="ORF">QVN42_18500</name>
</gene>
<dbReference type="InterPro" id="IPR009045">
    <property type="entry name" value="Zn_M74/Hedgehog-like"/>
</dbReference>
<organism evidence="3 5">
    <name type="scientific">Yersinia nurmii</name>
    <dbReference type="NCBI Taxonomy" id="685706"/>
    <lineage>
        <taxon>Bacteria</taxon>
        <taxon>Pseudomonadati</taxon>
        <taxon>Pseudomonadota</taxon>
        <taxon>Gammaproteobacteria</taxon>
        <taxon>Enterobacterales</taxon>
        <taxon>Yersiniaceae</taxon>
        <taxon>Yersinia</taxon>
    </lineage>
</organism>
<dbReference type="GO" id="GO:0008233">
    <property type="term" value="F:peptidase activity"/>
    <property type="evidence" value="ECO:0007669"/>
    <property type="project" value="InterPro"/>
</dbReference>
<dbReference type="Pfam" id="PF13539">
    <property type="entry name" value="Peptidase_M15_4"/>
    <property type="match status" value="1"/>
</dbReference>
<evidence type="ECO:0000313" key="5">
    <source>
        <dbReference type="Proteomes" id="UP001167864"/>
    </source>
</evidence>
<keyword evidence="4" id="KW-1185">Reference proteome</keyword>
<dbReference type="Proteomes" id="UP001167864">
    <property type="component" value="Unassembled WGS sequence"/>
</dbReference>
<comment type="caution">
    <text evidence="3">The sequence shown here is derived from an EMBL/GenBank/DDBJ whole genome shotgun (WGS) entry which is preliminary data.</text>
</comment>
<dbReference type="SUPFAM" id="SSF55166">
    <property type="entry name" value="Hedgehog/DD-peptidase"/>
    <property type="match status" value="1"/>
</dbReference>
<accession>A0AAW7KB61</accession>
<evidence type="ECO:0000313" key="4">
    <source>
        <dbReference type="Proteomes" id="UP000040578"/>
    </source>
</evidence>